<dbReference type="EMBL" id="HBEG01030303">
    <property type="protein sequence ID" value="CAD8367737.1"/>
    <property type="molecule type" value="Transcribed_RNA"/>
</dbReference>
<accession>A0A7S0ALI6</accession>
<name>A0A7S0ALI6_9DINO</name>
<evidence type="ECO:0000256" key="1">
    <source>
        <dbReference type="SAM" id="SignalP"/>
    </source>
</evidence>
<gene>
    <name evidence="2" type="ORF">PBAH0796_LOCUS18534</name>
</gene>
<dbReference type="AlphaFoldDB" id="A0A7S0ALI6"/>
<reference evidence="2" key="1">
    <citation type="submission" date="2021-01" db="EMBL/GenBank/DDBJ databases">
        <authorList>
            <person name="Corre E."/>
            <person name="Pelletier E."/>
            <person name="Niang G."/>
            <person name="Scheremetjew M."/>
            <person name="Finn R."/>
            <person name="Kale V."/>
            <person name="Holt S."/>
            <person name="Cochrane G."/>
            <person name="Meng A."/>
            <person name="Brown T."/>
            <person name="Cohen L."/>
        </authorList>
    </citation>
    <scope>NUCLEOTIDE SEQUENCE</scope>
    <source>
        <strain evidence="2">Pbaha01</strain>
    </source>
</reference>
<organism evidence="2">
    <name type="scientific">Pyrodinium bahamense</name>
    <dbReference type="NCBI Taxonomy" id="73915"/>
    <lineage>
        <taxon>Eukaryota</taxon>
        <taxon>Sar</taxon>
        <taxon>Alveolata</taxon>
        <taxon>Dinophyceae</taxon>
        <taxon>Gonyaulacales</taxon>
        <taxon>Pyrocystaceae</taxon>
        <taxon>Pyrodinium</taxon>
    </lineage>
</organism>
<feature type="chain" id="PRO_5031286375" evidence="1">
    <location>
        <begin position="32"/>
        <end position="200"/>
    </location>
</feature>
<evidence type="ECO:0000313" key="2">
    <source>
        <dbReference type="EMBL" id="CAD8367737.1"/>
    </source>
</evidence>
<sequence>MDTSRFRMASVPHRAFTLLVVLIRRCLLAGAQYDFPVDSCACHIHYEVWVQLQFQMSNLLTASFPDLLFQEGSPVHSYISRQDCSNPRGIKNVLEWTLGPANSDCAPGHMSQHVLCAQASILQGDVEAARRYFEFANYMFPLAMPCMDPEIWTITPATFYNRYRAVVMASEVLRNKADVTMGIADLRSLAWKPVDDSGTL</sequence>
<keyword evidence="1" id="KW-0732">Signal</keyword>
<feature type="signal peptide" evidence="1">
    <location>
        <begin position="1"/>
        <end position="31"/>
    </location>
</feature>
<protein>
    <submittedName>
        <fullName evidence="2">Uncharacterized protein</fullName>
    </submittedName>
</protein>
<proteinExistence type="predicted"/>